<gene>
    <name evidence="3" type="ORF">FB561_3199</name>
</gene>
<feature type="region of interest" description="Disordered" evidence="1">
    <location>
        <begin position="177"/>
        <end position="202"/>
    </location>
</feature>
<dbReference type="AlphaFoldDB" id="A0A561BTF7"/>
<keyword evidence="4" id="KW-1185">Reference proteome</keyword>
<evidence type="ECO:0000313" key="3">
    <source>
        <dbReference type="EMBL" id="TWD82073.1"/>
    </source>
</evidence>
<feature type="signal peptide" evidence="2">
    <location>
        <begin position="1"/>
        <end position="31"/>
    </location>
</feature>
<proteinExistence type="predicted"/>
<feature type="compositionally biased region" description="Polar residues" evidence="1">
    <location>
        <begin position="42"/>
        <end position="56"/>
    </location>
</feature>
<sequence length="597" mass="62287">MFRISGRNRSGARVAVAWLAAATLLATGCTAKPDAGSAVQPAANTSPSDHQPTPSETITTADLTAAGFRIVPTETTAVAPKPGELLITEAQADRMIAEQRAGGGLLGTEVDRLAPMPAGSPPLSYLVAAWIARQPTDAAKVAHRLMGDRGWKHAGQVVFPLAVLTLFVTDFTRPLTAAPTPTTTQPTTPGPVRSTGPSRSGVRPAAVAFDPCTDITNFLANALKTVFDALKLKPASSGGFWTVVSWLADVWNFALGLAQGIVQAVVDKLTRPLFDALRSAIGALTVATLVISYFTKQSLRVALQPAGPYRFAVGAEPDVTGEFVAVGDKLTASWPDALVKCAQVAGKKLPEVVAAGSPATWKVIANDGVITPGPLAGQVGSDRTARLRFATGRETAEDAAGTPVTGRAVARIEVERKEIRDLLGEVKNQVRGVLSSLLPVIPPAILNGIFDPLLNVVEAELAARAGGIFAVAGSGSVTVLFHKPVPKPTPTPTPSKPGRGDFCTQYRAMAKWSSDHQAQPTPEAWAGELVRRLTAMRPLAPADKLVWVDALLRVYRLVATGAGAAAIGNEAAASNFPAAGTGLARFCKVDPALLQPR</sequence>
<feature type="compositionally biased region" description="Low complexity" evidence="1">
    <location>
        <begin position="177"/>
        <end position="191"/>
    </location>
</feature>
<dbReference type="EMBL" id="VIVK01000001">
    <property type="protein sequence ID" value="TWD82073.1"/>
    <property type="molecule type" value="Genomic_DNA"/>
</dbReference>
<dbReference type="PROSITE" id="PS51257">
    <property type="entry name" value="PROKAR_LIPOPROTEIN"/>
    <property type="match status" value="1"/>
</dbReference>
<protein>
    <submittedName>
        <fullName evidence="3">Uncharacterized protein</fullName>
    </submittedName>
</protein>
<reference evidence="3 4" key="1">
    <citation type="submission" date="2019-06" db="EMBL/GenBank/DDBJ databases">
        <title>Sequencing the genomes of 1000 actinobacteria strains.</title>
        <authorList>
            <person name="Klenk H.-P."/>
        </authorList>
    </citation>
    <scope>NUCLEOTIDE SEQUENCE [LARGE SCALE GENOMIC DNA]</scope>
    <source>
        <strain evidence="3 4">DSM 24683</strain>
    </source>
</reference>
<organism evidence="3 4">
    <name type="scientific">Kribbella amoyensis</name>
    <dbReference type="NCBI Taxonomy" id="996641"/>
    <lineage>
        <taxon>Bacteria</taxon>
        <taxon>Bacillati</taxon>
        <taxon>Actinomycetota</taxon>
        <taxon>Actinomycetes</taxon>
        <taxon>Propionibacteriales</taxon>
        <taxon>Kribbellaceae</taxon>
        <taxon>Kribbella</taxon>
    </lineage>
</organism>
<feature type="chain" id="PRO_5021745076" evidence="2">
    <location>
        <begin position="32"/>
        <end position="597"/>
    </location>
</feature>
<evidence type="ECO:0000256" key="2">
    <source>
        <dbReference type="SAM" id="SignalP"/>
    </source>
</evidence>
<name>A0A561BTF7_9ACTN</name>
<evidence type="ECO:0000256" key="1">
    <source>
        <dbReference type="SAM" id="MobiDB-lite"/>
    </source>
</evidence>
<accession>A0A561BTF7</accession>
<feature type="region of interest" description="Disordered" evidence="1">
    <location>
        <begin position="33"/>
        <end position="56"/>
    </location>
</feature>
<dbReference type="RefSeq" id="WP_145807396.1">
    <property type="nucleotide sequence ID" value="NZ_VIVK01000001.1"/>
</dbReference>
<comment type="caution">
    <text evidence="3">The sequence shown here is derived from an EMBL/GenBank/DDBJ whole genome shotgun (WGS) entry which is preliminary data.</text>
</comment>
<dbReference type="Proteomes" id="UP000318380">
    <property type="component" value="Unassembled WGS sequence"/>
</dbReference>
<keyword evidence="2" id="KW-0732">Signal</keyword>
<dbReference type="OrthoDB" id="9963987at2"/>
<evidence type="ECO:0000313" key="4">
    <source>
        <dbReference type="Proteomes" id="UP000318380"/>
    </source>
</evidence>